<organism evidence="2 3">
    <name type="scientific">Anaerococcus degeneri</name>
    <dbReference type="NCBI Taxonomy" id="361500"/>
    <lineage>
        <taxon>Bacteria</taxon>
        <taxon>Bacillati</taxon>
        <taxon>Bacillota</taxon>
        <taxon>Tissierellia</taxon>
        <taxon>Tissierellales</taxon>
        <taxon>Peptoniphilaceae</taxon>
        <taxon>Anaerococcus</taxon>
    </lineage>
</organism>
<dbReference type="InterPro" id="IPR050229">
    <property type="entry name" value="GlpE_sulfurtransferase"/>
</dbReference>
<evidence type="ECO:0000259" key="1">
    <source>
        <dbReference type="PROSITE" id="PS50206"/>
    </source>
</evidence>
<dbReference type="CDD" id="cd00158">
    <property type="entry name" value="RHOD"/>
    <property type="match status" value="1"/>
</dbReference>
<dbReference type="RefSeq" id="WP_209771417.1">
    <property type="nucleotide sequence ID" value="NZ_JAGGLO010000001.1"/>
</dbReference>
<dbReference type="EMBL" id="JAIWIY010000001">
    <property type="protein sequence ID" value="MCA2097000.1"/>
    <property type="molecule type" value="Genomic_DNA"/>
</dbReference>
<dbReference type="PROSITE" id="PS50206">
    <property type="entry name" value="RHODANESE_3"/>
    <property type="match status" value="1"/>
</dbReference>
<reference evidence="3" key="1">
    <citation type="submission" date="2023-07" db="EMBL/GenBank/DDBJ databases">
        <title>FDA dAtabase for Regulatory Grade micrObial Sequences (FDA-ARGOS): Supporting development and validation of Infectious Disease Dx tests.</title>
        <authorList>
            <person name="Sproer C."/>
            <person name="Gronow S."/>
            <person name="Severitt S."/>
            <person name="Schroder I."/>
            <person name="Tallon L."/>
            <person name="Sadzewicz L."/>
            <person name="Zhao X."/>
            <person name="Boylan J."/>
            <person name="Ott S."/>
            <person name="Bowen H."/>
            <person name="Vavikolanu K."/>
            <person name="Hazen T."/>
            <person name="Aluvathingal J."/>
            <person name="Nadendla S."/>
            <person name="Lowell S."/>
            <person name="Myers T."/>
            <person name="Yan Y."/>
        </authorList>
    </citation>
    <scope>NUCLEOTIDE SEQUENCE [LARGE SCALE GENOMIC DNA]</scope>
    <source>
        <strain evidence="3">FDAARGOS_1538</strain>
    </source>
</reference>
<dbReference type="PANTHER" id="PTHR43031">
    <property type="entry name" value="FAD-DEPENDENT OXIDOREDUCTASE"/>
    <property type="match status" value="1"/>
</dbReference>
<dbReference type="SMART" id="SM00450">
    <property type="entry name" value="RHOD"/>
    <property type="match status" value="1"/>
</dbReference>
<keyword evidence="3" id="KW-1185">Reference proteome</keyword>
<dbReference type="InterPro" id="IPR036873">
    <property type="entry name" value="Rhodanese-like_dom_sf"/>
</dbReference>
<protein>
    <submittedName>
        <fullName evidence="2">Rhodanese-like domain-containing protein</fullName>
    </submittedName>
</protein>
<proteinExistence type="predicted"/>
<feature type="domain" description="Rhodanese" evidence="1">
    <location>
        <begin position="14"/>
        <end position="98"/>
    </location>
</feature>
<accession>A0ABS7YZ39</accession>
<dbReference type="Gene3D" id="3.40.250.10">
    <property type="entry name" value="Rhodanese-like domain"/>
    <property type="match status" value="1"/>
</dbReference>
<evidence type="ECO:0000313" key="3">
    <source>
        <dbReference type="Proteomes" id="UP001198374"/>
    </source>
</evidence>
<dbReference type="InterPro" id="IPR001763">
    <property type="entry name" value="Rhodanese-like_dom"/>
</dbReference>
<dbReference type="SUPFAM" id="SSF52821">
    <property type="entry name" value="Rhodanese/Cell cycle control phosphatase"/>
    <property type="match status" value="1"/>
</dbReference>
<evidence type="ECO:0000313" key="2">
    <source>
        <dbReference type="EMBL" id="MCA2097000.1"/>
    </source>
</evidence>
<dbReference type="Proteomes" id="UP001198374">
    <property type="component" value="Unassembled WGS sequence"/>
</dbReference>
<name>A0ABS7YZ39_9FIRM</name>
<dbReference type="Pfam" id="PF00581">
    <property type="entry name" value="Rhodanese"/>
    <property type="match status" value="1"/>
</dbReference>
<gene>
    <name evidence="2" type="ORF">LDJ82_08860</name>
</gene>
<sequence length="98" mass="11185">MNIKTISGDELLKLDPSYKIIDVRTEEEYKNGHIKNATNIPLDKILENDFDLDKDEKLVIHCRTNGRSGMAIEKLAELGYKNLTMAPGVDLYNYDLVK</sequence>
<dbReference type="PANTHER" id="PTHR43031:SF1">
    <property type="entry name" value="PYRIDINE NUCLEOTIDE-DISULPHIDE OXIDOREDUCTASE"/>
    <property type="match status" value="1"/>
</dbReference>
<comment type="caution">
    <text evidence="2">The sequence shown here is derived from an EMBL/GenBank/DDBJ whole genome shotgun (WGS) entry which is preliminary data.</text>
</comment>